<protein>
    <submittedName>
        <fullName evidence="24">Pentatricopeptide repeat</fullName>
    </submittedName>
</protein>
<feature type="compositionally biased region" description="Basic and acidic residues" evidence="20">
    <location>
        <begin position="33"/>
        <end position="48"/>
    </location>
</feature>
<evidence type="ECO:0000256" key="19">
    <source>
        <dbReference type="SAM" id="Coils"/>
    </source>
</evidence>
<evidence type="ECO:0000256" key="10">
    <source>
        <dbReference type="ARBA" id="ARBA00022801"/>
    </source>
</evidence>
<dbReference type="GO" id="GO:0015074">
    <property type="term" value="P:DNA integration"/>
    <property type="evidence" value="ECO:0007669"/>
    <property type="project" value="UniProtKB-KW"/>
</dbReference>
<feature type="domain" description="Reverse transcriptase" evidence="22">
    <location>
        <begin position="833"/>
        <end position="1012"/>
    </location>
</feature>
<dbReference type="PANTHER" id="PTHR37984:SF5">
    <property type="entry name" value="PROTEIN NYNRIN-LIKE"/>
    <property type="match status" value="1"/>
</dbReference>
<evidence type="ECO:0000256" key="11">
    <source>
        <dbReference type="ARBA" id="ARBA00022842"/>
    </source>
</evidence>
<dbReference type="Pfam" id="PF17917">
    <property type="entry name" value="RT_RNaseH"/>
    <property type="match status" value="1"/>
</dbReference>
<keyword evidence="17" id="KW-0863">Zinc-finger</keyword>
<dbReference type="PROSITE" id="PS50158">
    <property type="entry name" value="ZF_CCHC"/>
    <property type="match status" value="2"/>
</dbReference>
<feature type="repeat" description="PPR" evidence="18">
    <location>
        <begin position="2139"/>
        <end position="2173"/>
    </location>
</feature>
<dbReference type="GO" id="GO:0006508">
    <property type="term" value="P:proteolysis"/>
    <property type="evidence" value="ECO:0007669"/>
    <property type="project" value="UniProtKB-KW"/>
</dbReference>
<feature type="repeat" description="PPR" evidence="18">
    <location>
        <begin position="2007"/>
        <end position="2041"/>
    </location>
</feature>
<dbReference type="GO" id="GO:0004519">
    <property type="term" value="F:endonuclease activity"/>
    <property type="evidence" value="ECO:0007669"/>
    <property type="project" value="UniProtKB-KW"/>
</dbReference>
<feature type="compositionally biased region" description="Basic and acidic residues" evidence="20">
    <location>
        <begin position="102"/>
        <end position="112"/>
    </location>
</feature>
<keyword evidence="19" id="KW-0175">Coiled coil</keyword>
<evidence type="ECO:0000256" key="16">
    <source>
        <dbReference type="ARBA" id="ARBA00023172"/>
    </source>
</evidence>
<keyword evidence="25" id="KW-1185">Reference proteome</keyword>
<dbReference type="GO" id="GO:0003964">
    <property type="term" value="F:RNA-directed DNA polymerase activity"/>
    <property type="evidence" value="ECO:0007669"/>
    <property type="project" value="UniProtKB-KW"/>
</dbReference>
<dbReference type="Pfam" id="PF20431">
    <property type="entry name" value="E_motif"/>
    <property type="match status" value="1"/>
</dbReference>
<feature type="domain" description="Integrase catalytic" evidence="23">
    <location>
        <begin position="1370"/>
        <end position="1535"/>
    </location>
</feature>
<keyword evidence="8" id="KW-0064">Aspartyl protease</keyword>
<keyword evidence="12" id="KW-0229">DNA integration</keyword>
<feature type="compositionally biased region" description="Polar residues" evidence="20">
    <location>
        <begin position="1786"/>
        <end position="1798"/>
    </location>
</feature>
<sequence length="2683" mass="302086">MDSLKKISPELVPPNRRPSSPVTEPTKPTESLVEGHHRIRDDETKPETPSDATADEPRAATRRKKEARDAHAQPRATEPPARVVHAPPPVTGTAAVRRSRRDRQPSVRRRDSAAASSPDRLFLAESVTCGLASHTSLSDSPVAHPSFPISASASPLKLIELSPFQMRITRSQGAGGSGLPVVREQENESVHAGGSRTEVDQPAAQNVDQDAIMQIAQEAARQAAQDAAQQIALDAARVAAQEAARVAAREIAHQMGLQAQHVQHHAQPAVEQGAEQAAEDIRRVIREPADREPLPPPPPARIREGPTYWELMKKMKDMSLDPFGGVVDATIADNWRRQLERNLDHMRCPAEYRLNLATQYLRDDALAWWELVVEGTRGRYVLTYEDFRREFTRKYFPPEAMDEKENAFQDLRQGTMTVREYELEFSRLCRILGRYMEEHELIRRFMKGLRVEIRTRCAVRDYHIMLELVEKAAIQEKGIAEEQKLHRVTHPKSGKAQELQRGAEVQSGPPRCSRCQGHHFGECVKCYTCGQRGHTAKNCRGKAVATTVSKQTAPPAPPPAGPRACFHCGQHGHFFKDCPKRVGETLPPPPPKRRAITPRVFAVGDYEGEEPIAGSVMVGGRAAFALFDTGASHSFVCPGLVKCWPFQGVFEPKVKKIETVGTEKLGATGIHREVPIILEGVEFAGDLAEMELNHYDVILGMDWLVRHHVRLDCSKARVHVPSADGVIIYQGIRSDKGVAIISMLHAEDLLERGAEGFLATITMARNNEEQDLHEIPVVAEYEDVFEPLKGPPPARGDVLTIELEPGTTPVSRAPYRLAPAEMAELKKQLEKLSAKGFIRPSKSPWGAPVLFVKKKDGSFRLCIDYRGLNKLTIKNKYPLPRIDELLDQLQGASWFSKIDLASGYHQIAVAESDVQKTAFRTRYGHYEFVVMPFGLTNAPAAFMKLMNDVFREHLDKCVIVFIDDILIYSRSREEHAKHLRIVLDKLREHQLFAKWSKCNFWQRRIGFLGHVVSEAGVAVDPEKITAITDWPTPKNATEVRSFLGLAGYYRKFVRGFASIAKPLTRLTGKDVKFEWTNSCTQSFAELRKQLTTTPVLVLPRPGIPYAVYTDASGVGLGCVLTQEGRVIAYASRQLRPHETNYPTHDLEFAAVVFALKIWRAYLYGEKVQILTDHQSLKYIFTQGDLNLRQRRWVEFLADYNLEITYHPGKANLVADALSRRRSDISGTKDVEELIGTLASLRLCAVTVEGNFVGLEALDQADLLWRIRQAQEKDGSMGKQVEKDGFHVAANGMYLFRNRVCVPDDVQLRKEILQQAHHSRFSIHPGNTKMYQDLKRYYHWAGMKKDVADFIAGCQTCQMVKAEHRVTSGLLQNLPLPEWKWDMVTMDFVTGLPVSSGGNNAIWVIVDRLTKSAHFLAVKKTDGADRLAQKYIDVIVRLHGVPVSIVSDRDTKFTSTFWRAFQKTMGTRVHLSTAYHPQTDGQSERTIQTLEDMLRACVLDWEGNWGKYLPLAEFSYNNSYHSSIGMAPYEALYGRPCRTPLCWTEVEEYRDLEPVIVQEAAEQVELLKRRLKEAHDRQKSYADKRRKDLEFEVGDLVYLKMRTFQGGAKTRKLKKLKPRYMGPYPIVERIGAVAYRLDLSTELSDFHDVFHVSVLRKVVREPELILQHPPRVLRKNLTVPSRPVEILERQEQVVQGKMVVKIRIRWESDGIQEETWESEDEMRSDYPELFLDENERANQDLNSGSNSLLVGKNCNNPFKAQGPSTEAHEAHPLTLEISPELVPPNRRPSSPVTEPTKPTESLVEGHHRIRDDETKPETPSDATADEPRAATRRKKEARDAHAQPRATEPPARVVHAPPPVTGTAAVRRSRRDRQPSVRCRDSAAASSPDRRRRRLQFQMDAPVPLSLSTLLELCTNLLQKSVNKSNGRFTAQLVHCRVIKSGLVFSVYLMNNLMNVYSKTGYALHARKLFDEMPLRTAFSWNTVLSAYAKRGDMDSTCEFFDRLPQRDSVSWTTMIVGYKKIGQYQKAIRIMGEMMKEGVEPTQFTLTNVLASVAATRCLQTGKKVHSFIVKLGLRGNVSVSNSLLNMYAKCGDPMMAKVVFDRMVVKDISSWNAMIALHMQVGQMDFAMAQFEQMAERDIVTWNSMISGYNQRGYDLRALDMFSKMLRDSLLSPDRFTLASVLSACANLEKLCIGKQIHSHIVTTGFDISGIVLNALISMYSRCGGVETARRLIEQRGTKDLKIEGFTALLDGYIKLGDMNQAKNIFDSLKDRDVVAWTAMIVGYEQHGLYGEAINLFRSMVGGGQRPNSYTLAAMLSVASSLASLGHGKQIHGSAVKSGEIYSVSVSNALITMYAKAGSITSASRAFDLIRCERDTVSWTSMIIALAQHGHAEEALELFETMLMEGLRPDHITYVGVFSACTHAGLVNQGRQYFDMMKDVDKIIPTLSHYACMVDLFGRAGLLQEAQEFIEKMPIEPDVVTWGSLLSACRVYKNIELGKVAAERLLHIEPENSGAHSALANLYSACGKWEEAAKTRKSMKDGRVKKEQGFSWIEVKHKVHVFGVEDGIHPQKNEIYITMKKIWDEIKKMGYVPDTASVLHDLEEEVKEQILRHHSEKLAIAFGLISTPDKTTLRIMKNLRVCNDCHTAIKFISKLVGREIIVRDTTRFHHFKDGFCSCRDYW</sequence>
<dbReference type="Pfam" id="PF14432">
    <property type="entry name" value="DYW_deaminase"/>
    <property type="match status" value="1"/>
</dbReference>
<feature type="repeat" description="PPR" evidence="18">
    <location>
        <begin position="2376"/>
        <end position="2410"/>
    </location>
</feature>
<name>A0A8T2A233_9BRAS</name>
<dbReference type="Proteomes" id="UP000694240">
    <property type="component" value="Chromosome 9"/>
</dbReference>
<dbReference type="Pfam" id="PF00078">
    <property type="entry name" value="RVT_1"/>
    <property type="match status" value="1"/>
</dbReference>
<keyword evidence="11" id="KW-0460">Magnesium</keyword>
<proteinExistence type="inferred from homology"/>
<keyword evidence="10" id="KW-0378">Hydrolase</keyword>
<accession>A0A8T2A233</accession>
<dbReference type="PROSITE" id="PS50994">
    <property type="entry name" value="INTEGRASE"/>
    <property type="match status" value="1"/>
</dbReference>
<dbReference type="GO" id="GO:0006310">
    <property type="term" value="P:DNA recombination"/>
    <property type="evidence" value="ECO:0007669"/>
    <property type="project" value="UniProtKB-KW"/>
</dbReference>
<dbReference type="EMBL" id="JAEFBK010000009">
    <property type="protein sequence ID" value="KAG7567238.1"/>
    <property type="molecule type" value="Genomic_DNA"/>
</dbReference>
<dbReference type="InterPro" id="IPR000477">
    <property type="entry name" value="RT_dom"/>
</dbReference>
<dbReference type="InterPro" id="IPR005162">
    <property type="entry name" value="Retrotrans_gag_dom"/>
</dbReference>
<keyword evidence="4" id="KW-0548">Nucleotidyltransferase</keyword>
<keyword evidence="2" id="KW-0645">Protease</keyword>
<keyword evidence="14" id="KW-0239">DNA-directed DNA polymerase</keyword>
<feature type="region of interest" description="Disordered" evidence="20">
    <location>
        <begin position="488"/>
        <end position="508"/>
    </location>
</feature>
<evidence type="ECO:0000259" key="22">
    <source>
        <dbReference type="PROSITE" id="PS50878"/>
    </source>
</evidence>
<dbReference type="InterPro" id="IPR002885">
    <property type="entry name" value="PPR_rpt"/>
</dbReference>
<dbReference type="NCBIfam" id="TIGR00756">
    <property type="entry name" value="PPR"/>
    <property type="match status" value="4"/>
</dbReference>
<feature type="compositionally biased region" description="Basic and acidic residues" evidence="20">
    <location>
        <begin position="1871"/>
        <end position="1880"/>
    </location>
</feature>
<dbReference type="FunFam" id="3.30.420.10:FF:000032">
    <property type="entry name" value="Retrovirus-related Pol polyprotein from transposon 297-like Protein"/>
    <property type="match status" value="1"/>
</dbReference>
<feature type="domain" description="CCHC-type" evidence="21">
    <location>
        <begin position="525"/>
        <end position="540"/>
    </location>
</feature>
<evidence type="ECO:0000256" key="8">
    <source>
        <dbReference type="ARBA" id="ARBA00022750"/>
    </source>
</evidence>
<evidence type="ECO:0000256" key="9">
    <source>
        <dbReference type="ARBA" id="ARBA00022759"/>
    </source>
</evidence>
<keyword evidence="15" id="KW-0238">DNA-binding</keyword>
<dbReference type="InterPro" id="IPR041588">
    <property type="entry name" value="Integrase_H2C2"/>
</dbReference>
<evidence type="ECO:0000256" key="2">
    <source>
        <dbReference type="ARBA" id="ARBA00022670"/>
    </source>
</evidence>
<evidence type="ECO:0000256" key="12">
    <source>
        <dbReference type="ARBA" id="ARBA00022908"/>
    </source>
</evidence>
<keyword evidence="17" id="KW-0862">Zinc</keyword>
<dbReference type="Pfam" id="PF17921">
    <property type="entry name" value="Integrase_H2C2"/>
    <property type="match status" value="1"/>
</dbReference>
<dbReference type="GO" id="GO:0003887">
    <property type="term" value="F:DNA-directed DNA polymerase activity"/>
    <property type="evidence" value="ECO:0007669"/>
    <property type="project" value="UniProtKB-KW"/>
</dbReference>
<feature type="compositionally biased region" description="Basic and acidic residues" evidence="20">
    <location>
        <begin position="1802"/>
        <end position="1817"/>
    </location>
</feature>
<evidence type="ECO:0000256" key="18">
    <source>
        <dbReference type="PROSITE-ProRule" id="PRU00708"/>
    </source>
</evidence>
<comment type="similarity">
    <text evidence="1">Belongs to the PPR family. PCMP-H subfamily.</text>
</comment>
<evidence type="ECO:0000256" key="13">
    <source>
        <dbReference type="ARBA" id="ARBA00022918"/>
    </source>
</evidence>
<evidence type="ECO:0000259" key="21">
    <source>
        <dbReference type="PROSITE" id="PS50158"/>
    </source>
</evidence>
<dbReference type="InterPro" id="IPR050951">
    <property type="entry name" value="Retrovirus_Pol_polyprotein"/>
</dbReference>
<dbReference type="PANTHER" id="PTHR37984">
    <property type="entry name" value="PROTEIN CBG26694"/>
    <property type="match status" value="1"/>
</dbReference>
<dbReference type="FunFam" id="3.10.20.370:FF:000001">
    <property type="entry name" value="Retrovirus-related Pol polyprotein from transposon 17.6-like protein"/>
    <property type="match status" value="1"/>
</dbReference>
<evidence type="ECO:0000256" key="20">
    <source>
        <dbReference type="SAM" id="MobiDB-lite"/>
    </source>
</evidence>
<evidence type="ECO:0000256" key="6">
    <source>
        <dbReference type="ARBA" id="ARBA00022723"/>
    </source>
</evidence>
<dbReference type="GO" id="GO:0008270">
    <property type="term" value="F:zinc ion binding"/>
    <property type="evidence" value="ECO:0007669"/>
    <property type="project" value="UniProtKB-KW"/>
</dbReference>
<keyword evidence="9" id="KW-0255">Endonuclease</keyword>
<dbReference type="GO" id="GO:0003677">
    <property type="term" value="F:DNA binding"/>
    <property type="evidence" value="ECO:0007669"/>
    <property type="project" value="UniProtKB-KW"/>
</dbReference>
<dbReference type="GO" id="GO:0004190">
    <property type="term" value="F:aspartic-type endopeptidase activity"/>
    <property type="evidence" value="ECO:0007669"/>
    <property type="project" value="UniProtKB-KW"/>
</dbReference>
<feature type="repeat" description="PPR" evidence="18">
    <location>
        <begin position="1976"/>
        <end position="2006"/>
    </location>
</feature>
<evidence type="ECO:0000259" key="23">
    <source>
        <dbReference type="PROSITE" id="PS50994"/>
    </source>
</evidence>
<dbReference type="InterPro" id="IPR046848">
    <property type="entry name" value="E_motif"/>
</dbReference>
<dbReference type="Pfam" id="PF08284">
    <property type="entry name" value="RVP_2"/>
    <property type="match status" value="1"/>
</dbReference>
<feature type="repeat" description="PPR" evidence="18">
    <location>
        <begin position="2077"/>
        <end position="2111"/>
    </location>
</feature>
<feature type="repeat" description="PPR" evidence="18">
    <location>
        <begin position="2274"/>
        <end position="2308"/>
    </location>
</feature>
<dbReference type="FunFam" id="3.10.10.10:FF:000007">
    <property type="entry name" value="Retrovirus-related Pol polyprotein from transposon 17.6-like Protein"/>
    <property type="match status" value="1"/>
</dbReference>
<evidence type="ECO:0000256" key="15">
    <source>
        <dbReference type="ARBA" id="ARBA00023125"/>
    </source>
</evidence>
<dbReference type="InterPro" id="IPR001584">
    <property type="entry name" value="Integrase_cat-core"/>
</dbReference>
<evidence type="ECO:0000256" key="7">
    <source>
        <dbReference type="ARBA" id="ARBA00022737"/>
    </source>
</evidence>
<evidence type="ECO:0000256" key="4">
    <source>
        <dbReference type="ARBA" id="ARBA00022695"/>
    </source>
</evidence>
<dbReference type="CDD" id="cd01647">
    <property type="entry name" value="RT_LTR"/>
    <property type="match status" value="1"/>
</dbReference>
<organism evidence="24 25">
    <name type="scientific">Arabidopsis thaliana x Arabidopsis arenosa</name>
    <dbReference type="NCBI Taxonomy" id="1240361"/>
    <lineage>
        <taxon>Eukaryota</taxon>
        <taxon>Viridiplantae</taxon>
        <taxon>Streptophyta</taxon>
        <taxon>Embryophyta</taxon>
        <taxon>Tracheophyta</taxon>
        <taxon>Spermatophyta</taxon>
        <taxon>Magnoliopsida</taxon>
        <taxon>eudicotyledons</taxon>
        <taxon>Gunneridae</taxon>
        <taxon>Pentapetalae</taxon>
        <taxon>rosids</taxon>
        <taxon>malvids</taxon>
        <taxon>Brassicales</taxon>
        <taxon>Brassicaceae</taxon>
        <taxon>Camelineae</taxon>
        <taxon>Arabidopsis</taxon>
    </lineage>
</organism>
<dbReference type="FunFam" id="3.30.70.270:FF:000020">
    <property type="entry name" value="Transposon Tf2-6 polyprotein-like Protein"/>
    <property type="match status" value="1"/>
</dbReference>
<comment type="caution">
    <text evidence="24">The sequence shown here is derived from an EMBL/GenBank/DDBJ whole genome shotgun (WGS) entry which is preliminary data.</text>
</comment>
<dbReference type="Pfam" id="PF00098">
    <property type="entry name" value="zf-CCHC"/>
    <property type="match status" value="2"/>
</dbReference>
<dbReference type="PROSITE" id="PS51375">
    <property type="entry name" value="PPR"/>
    <property type="match status" value="6"/>
</dbReference>
<gene>
    <name evidence="24" type="ORF">ISN45_Aa04g001290</name>
</gene>
<dbReference type="FunFam" id="1.25.40.10:FF:002598">
    <property type="entry name" value="Pentatricopeptide repeat-containing protein At2g22070"/>
    <property type="match status" value="1"/>
</dbReference>
<reference evidence="24 25" key="1">
    <citation type="submission" date="2020-12" db="EMBL/GenBank/DDBJ databases">
        <title>Concerted genomic and epigenomic changes stabilize Arabidopsis allopolyploids.</title>
        <authorList>
            <person name="Chen Z."/>
        </authorList>
    </citation>
    <scope>NUCLEOTIDE SEQUENCE [LARGE SCALE GENOMIC DNA]</scope>
    <source>
        <strain evidence="24">Allo738</strain>
        <tissue evidence="24">Leaf</tissue>
    </source>
</reference>
<keyword evidence="16" id="KW-0233">DNA recombination</keyword>
<keyword evidence="5" id="KW-0540">Nuclease</keyword>
<evidence type="ECO:0000256" key="1">
    <source>
        <dbReference type="ARBA" id="ARBA00006643"/>
    </source>
</evidence>
<dbReference type="InterPro" id="IPR032867">
    <property type="entry name" value="DYW_dom"/>
</dbReference>
<dbReference type="Pfam" id="PF01535">
    <property type="entry name" value="PPR"/>
    <property type="match status" value="6"/>
</dbReference>
<dbReference type="InterPro" id="IPR041373">
    <property type="entry name" value="RT_RNaseH"/>
</dbReference>
<evidence type="ECO:0000313" key="24">
    <source>
        <dbReference type="EMBL" id="KAG7567238.1"/>
    </source>
</evidence>
<keyword evidence="13" id="KW-0695">RNA-directed DNA polymerase</keyword>
<feature type="region of interest" description="Disordered" evidence="20">
    <location>
        <begin position="1"/>
        <end position="122"/>
    </location>
</feature>
<dbReference type="FunFam" id="1.25.40.10:FF:000442">
    <property type="entry name" value="Pentatricopeptide repeat-containing protein At3g49710"/>
    <property type="match status" value="1"/>
</dbReference>
<dbReference type="Pfam" id="PF03732">
    <property type="entry name" value="Retrotrans_gag"/>
    <property type="match status" value="1"/>
</dbReference>
<dbReference type="InterPro" id="IPR056924">
    <property type="entry name" value="SH3_Tf2-1"/>
</dbReference>
<dbReference type="Pfam" id="PF13041">
    <property type="entry name" value="PPR_2"/>
    <property type="match status" value="3"/>
</dbReference>
<dbReference type="FunFam" id="1.25.40.10:FF:001162">
    <property type="entry name" value="Pentatricopeptide repeat-containing protein"/>
    <property type="match status" value="1"/>
</dbReference>
<dbReference type="PROSITE" id="PS50878">
    <property type="entry name" value="RT_POL"/>
    <property type="match status" value="1"/>
</dbReference>
<evidence type="ECO:0000256" key="5">
    <source>
        <dbReference type="ARBA" id="ARBA00022722"/>
    </source>
</evidence>
<evidence type="ECO:0000256" key="14">
    <source>
        <dbReference type="ARBA" id="ARBA00022932"/>
    </source>
</evidence>
<feature type="region of interest" description="Disordered" evidence="20">
    <location>
        <begin position="1774"/>
        <end position="1892"/>
    </location>
</feature>
<keyword evidence="7" id="KW-0677">Repeat</keyword>
<dbReference type="Pfam" id="PF24626">
    <property type="entry name" value="SH3_Tf2-1"/>
    <property type="match status" value="1"/>
</dbReference>
<dbReference type="CDD" id="cd09274">
    <property type="entry name" value="RNase_HI_RT_Ty3"/>
    <property type="match status" value="1"/>
</dbReference>
<dbReference type="SMART" id="SM00343">
    <property type="entry name" value="ZnF_C2HC"/>
    <property type="match status" value="2"/>
</dbReference>
<feature type="domain" description="CCHC-type" evidence="21">
    <location>
        <begin position="565"/>
        <end position="580"/>
    </location>
</feature>
<dbReference type="CDD" id="cd00303">
    <property type="entry name" value="retropepsin_like"/>
    <property type="match status" value="1"/>
</dbReference>
<keyword evidence="6" id="KW-0479">Metal-binding</keyword>
<evidence type="ECO:0000313" key="25">
    <source>
        <dbReference type="Proteomes" id="UP000694240"/>
    </source>
</evidence>
<feature type="coiled-coil region" evidence="19">
    <location>
        <begin position="1556"/>
        <end position="1583"/>
    </location>
</feature>
<evidence type="ECO:0000256" key="3">
    <source>
        <dbReference type="ARBA" id="ARBA00022679"/>
    </source>
</evidence>
<dbReference type="InterPro" id="IPR001878">
    <property type="entry name" value="Znf_CCHC"/>
</dbReference>
<feature type="compositionally biased region" description="Polar residues" evidence="20">
    <location>
        <begin position="17"/>
        <end position="29"/>
    </location>
</feature>
<keyword evidence="3" id="KW-0808">Transferase</keyword>
<evidence type="ECO:0000256" key="17">
    <source>
        <dbReference type="PROSITE-ProRule" id="PRU00047"/>
    </source>
</evidence>